<feature type="transmembrane region" description="Helical" evidence="7">
    <location>
        <begin position="408"/>
        <end position="429"/>
    </location>
</feature>
<dbReference type="Gene3D" id="1.20.1250.20">
    <property type="entry name" value="MFS general substrate transporter like domains"/>
    <property type="match status" value="1"/>
</dbReference>
<dbReference type="EMBL" id="JAXQNO010000003">
    <property type="protein sequence ID" value="KAK4801653.1"/>
    <property type="molecule type" value="Genomic_DNA"/>
</dbReference>
<organism evidence="8 9">
    <name type="scientific">Trapa natans</name>
    <name type="common">Water chestnut</name>
    <dbReference type="NCBI Taxonomy" id="22666"/>
    <lineage>
        <taxon>Eukaryota</taxon>
        <taxon>Viridiplantae</taxon>
        <taxon>Streptophyta</taxon>
        <taxon>Embryophyta</taxon>
        <taxon>Tracheophyta</taxon>
        <taxon>Spermatophyta</taxon>
        <taxon>Magnoliopsida</taxon>
        <taxon>eudicotyledons</taxon>
        <taxon>Gunneridae</taxon>
        <taxon>Pentapetalae</taxon>
        <taxon>rosids</taxon>
        <taxon>malvids</taxon>
        <taxon>Myrtales</taxon>
        <taxon>Lythraceae</taxon>
        <taxon>Trapa</taxon>
    </lineage>
</organism>
<dbReference type="InterPro" id="IPR039309">
    <property type="entry name" value="BT1"/>
</dbReference>
<feature type="transmembrane region" description="Helical" evidence="7">
    <location>
        <begin position="373"/>
        <end position="396"/>
    </location>
</feature>
<name>A0AAN7N0A2_TRANT</name>
<evidence type="ECO:0000256" key="3">
    <source>
        <dbReference type="ARBA" id="ARBA00022448"/>
    </source>
</evidence>
<dbReference type="AlphaFoldDB" id="A0AAN7N0A2"/>
<evidence type="ECO:0000256" key="2">
    <source>
        <dbReference type="ARBA" id="ARBA00007015"/>
    </source>
</evidence>
<comment type="similarity">
    <text evidence="2">Belongs to the major facilitator superfamily. Folate-biopterin transporter (TC 2.A.71) family.</text>
</comment>
<feature type="transmembrane region" description="Helical" evidence="7">
    <location>
        <begin position="305"/>
        <end position="324"/>
    </location>
</feature>
<feature type="transmembrane region" description="Helical" evidence="7">
    <location>
        <begin position="188"/>
        <end position="207"/>
    </location>
</feature>
<feature type="transmembrane region" description="Helical" evidence="7">
    <location>
        <begin position="274"/>
        <end position="293"/>
    </location>
</feature>
<dbReference type="Pfam" id="PF03092">
    <property type="entry name" value="BT1"/>
    <property type="match status" value="1"/>
</dbReference>
<reference evidence="8 9" key="1">
    <citation type="journal article" date="2023" name="Hortic Res">
        <title>Pangenome of water caltrop reveals structural variations and asymmetric subgenome divergence after allopolyploidization.</title>
        <authorList>
            <person name="Zhang X."/>
            <person name="Chen Y."/>
            <person name="Wang L."/>
            <person name="Yuan Y."/>
            <person name="Fang M."/>
            <person name="Shi L."/>
            <person name="Lu R."/>
            <person name="Comes H.P."/>
            <person name="Ma Y."/>
            <person name="Chen Y."/>
            <person name="Huang G."/>
            <person name="Zhou Y."/>
            <person name="Zheng Z."/>
            <person name="Qiu Y."/>
        </authorList>
    </citation>
    <scope>NUCLEOTIDE SEQUENCE [LARGE SCALE GENOMIC DNA]</scope>
    <source>
        <strain evidence="8">F231</strain>
    </source>
</reference>
<feature type="transmembrane region" description="Helical" evidence="7">
    <location>
        <begin position="87"/>
        <end position="105"/>
    </location>
</feature>
<comment type="subcellular location">
    <subcellularLocation>
        <location evidence="1">Membrane</location>
        <topology evidence="1">Multi-pass membrane protein</topology>
    </subcellularLocation>
</comment>
<evidence type="ECO:0000313" key="8">
    <source>
        <dbReference type="EMBL" id="KAK4801653.1"/>
    </source>
</evidence>
<protein>
    <recommendedName>
        <fullName evidence="10">Folate-biopterin transporter 7</fullName>
    </recommendedName>
</protein>
<keyword evidence="6 7" id="KW-0472">Membrane</keyword>
<keyword evidence="4 7" id="KW-0812">Transmembrane</keyword>
<gene>
    <name evidence="8" type="ORF">SAY86_022140</name>
</gene>
<keyword evidence="5 7" id="KW-1133">Transmembrane helix</keyword>
<evidence type="ECO:0000256" key="6">
    <source>
        <dbReference type="ARBA" id="ARBA00023136"/>
    </source>
</evidence>
<evidence type="ECO:0000256" key="4">
    <source>
        <dbReference type="ARBA" id="ARBA00022692"/>
    </source>
</evidence>
<feature type="transmembrane region" description="Helical" evidence="7">
    <location>
        <begin position="239"/>
        <end position="262"/>
    </location>
</feature>
<dbReference type="InterPro" id="IPR036259">
    <property type="entry name" value="MFS_trans_sf"/>
</dbReference>
<feature type="transmembrane region" description="Helical" evidence="7">
    <location>
        <begin position="20"/>
        <end position="42"/>
    </location>
</feature>
<accession>A0AAN7N0A2</accession>
<dbReference type="PANTHER" id="PTHR31585">
    <property type="entry name" value="FOLATE-BIOPTERIN TRANSPORTER 1, CHLOROPLASTIC"/>
    <property type="match status" value="1"/>
</dbReference>
<evidence type="ECO:0000313" key="9">
    <source>
        <dbReference type="Proteomes" id="UP001346149"/>
    </source>
</evidence>
<comment type="caution">
    <text evidence="8">The sequence shown here is derived from an EMBL/GenBank/DDBJ whole genome shotgun (WGS) entry which is preliminary data.</text>
</comment>
<proteinExistence type="inferred from homology"/>
<dbReference type="InterPro" id="IPR004324">
    <property type="entry name" value="FBT"/>
</dbReference>
<dbReference type="SUPFAM" id="SSF103473">
    <property type="entry name" value="MFS general substrate transporter"/>
    <property type="match status" value="1"/>
</dbReference>
<evidence type="ECO:0000256" key="5">
    <source>
        <dbReference type="ARBA" id="ARBA00022989"/>
    </source>
</evidence>
<evidence type="ECO:0000256" key="7">
    <source>
        <dbReference type="SAM" id="Phobius"/>
    </source>
</evidence>
<dbReference type="NCBIfam" id="TIGR00788">
    <property type="entry name" value="fbt"/>
    <property type="match status" value="1"/>
</dbReference>
<dbReference type="GO" id="GO:0016020">
    <property type="term" value="C:membrane"/>
    <property type="evidence" value="ECO:0007669"/>
    <property type="project" value="UniProtKB-SubCell"/>
</dbReference>
<keyword evidence="9" id="KW-1185">Reference proteome</keyword>
<evidence type="ECO:0000256" key="1">
    <source>
        <dbReference type="ARBA" id="ARBA00004141"/>
    </source>
</evidence>
<keyword evidence="3" id="KW-0813">Transport</keyword>
<feature type="transmembrane region" description="Helical" evidence="7">
    <location>
        <begin position="336"/>
        <end position="361"/>
    </location>
</feature>
<dbReference type="PANTHER" id="PTHR31585:SF2">
    <property type="entry name" value="FOLATE-BIOPTERIN TRANSPORTER 7-RELATED"/>
    <property type="match status" value="1"/>
</dbReference>
<dbReference type="Proteomes" id="UP001346149">
    <property type="component" value="Unassembled WGS sequence"/>
</dbReference>
<evidence type="ECO:0008006" key="10">
    <source>
        <dbReference type="Google" id="ProtNLM"/>
    </source>
</evidence>
<sequence>MVIEDGSSSRSRTKLIQKIVLGVGFLVQGLRCFPWMAVNFFLKDALNVEPSTLQILQNTVNLPMVVKPLYGIISDTFYVGGQHRIPYIAFGALLQALSWLSIAILNPSDITVISMYLLLSNIGASITEVANDAMVAELGKQQTTSSKKKPRSSTSGELQSFVWMVSSAGGVIGNLLGGMATGRTSSHAMFMFFGILLAIQFLVTISFHESCLNLPQSSTKVGMKKQFSDLASALKRPEMAYAITWFAASYAVIPTLTGTMFFYQTQYLKIDTTVLGLSKVFGQGMMLLWSVVYNRGLKSIPPRKLISTIQIVMAAFMLSDVLFVKGIYREIGLPNSIYVVVFSGFLEVLFFFKILPFSVLIAELCPPGCEGSIMAFLMSVVAFAFILSGYLGVLLASMVGVTGQNFSGLPVGIFVQAVATLLPLFWSYWIPTSTSLLTPTIRIKDE</sequence>